<evidence type="ECO:0008006" key="4">
    <source>
        <dbReference type="Google" id="ProtNLM"/>
    </source>
</evidence>
<accession>A0ABW4QZ50</accession>
<reference evidence="3" key="1">
    <citation type="journal article" date="2019" name="Int. J. Syst. Evol. Microbiol.">
        <title>The Global Catalogue of Microorganisms (GCM) 10K type strain sequencing project: providing services to taxonomists for standard genome sequencing and annotation.</title>
        <authorList>
            <consortium name="The Broad Institute Genomics Platform"/>
            <consortium name="The Broad Institute Genome Sequencing Center for Infectious Disease"/>
            <person name="Wu L."/>
            <person name="Ma J."/>
        </authorList>
    </citation>
    <scope>NUCLEOTIDE SEQUENCE [LARGE SCALE GENOMIC DNA]</scope>
    <source>
        <strain evidence="3">CGMCC 1.15795</strain>
    </source>
</reference>
<protein>
    <recommendedName>
        <fullName evidence="4">Zinc ribbon domain-containing protein</fullName>
    </recommendedName>
</protein>
<evidence type="ECO:0000313" key="3">
    <source>
        <dbReference type="Proteomes" id="UP001597197"/>
    </source>
</evidence>
<evidence type="ECO:0000313" key="2">
    <source>
        <dbReference type="EMBL" id="MFD1874873.1"/>
    </source>
</evidence>
<keyword evidence="1" id="KW-0472">Membrane</keyword>
<dbReference type="RefSeq" id="WP_382317035.1">
    <property type="nucleotide sequence ID" value="NZ_JBHUFD010000018.1"/>
</dbReference>
<proteinExistence type="predicted"/>
<evidence type="ECO:0000256" key="1">
    <source>
        <dbReference type="SAM" id="Phobius"/>
    </source>
</evidence>
<sequence>MAKSIKAIECPKCGSTQKTAIRPDTFRCESCGTEYYLDNDDINVNYTVRQPAPAAPTPELTGTRRAVVVGAVAVGALLLAGGVRSLFSPSPVVYYPVAVPSGTVVAGRPDKPSEQPSTYTWSTTETMLYPGAGGRPERVIIGDRNYSGASAFRDSLFASFYDASTGAELRSQPLPRLPAGRSSATFKLRRFADGALYVVFNKAIVYQLDPTTHRAEDVSQTLFQHQPELASGVASVEFISENLGDGFRVFTNDGRTLSYFPLIHKVYNQDNLYAAQTGFKSLRPGSPTKTAFTFSTKGMAYPEEKLQLIKYQYRDNLGGPKDAPEFEWEDDYGGSGIFTSADPHRKVLTTPGAMRESRVLSYTDFTPGRLYFNPGVRYYDADQVLITFRPTAAENSPLTVQCLDARTAAIRFTLPLPDASGSLDQALLTKTGFVLGGDHDTYVISPDGKLLKHFDPEKP</sequence>
<keyword evidence="1" id="KW-0812">Transmembrane</keyword>
<gene>
    <name evidence="2" type="ORF">ACFSDX_20735</name>
</gene>
<name>A0ABW4QZ50_9BACT</name>
<keyword evidence="3" id="KW-1185">Reference proteome</keyword>
<dbReference type="Proteomes" id="UP001597197">
    <property type="component" value="Unassembled WGS sequence"/>
</dbReference>
<dbReference type="EMBL" id="JBHUFD010000018">
    <property type="protein sequence ID" value="MFD1874873.1"/>
    <property type="molecule type" value="Genomic_DNA"/>
</dbReference>
<feature type="transmembrane region" description="Helical" evidence="1">
    <location>
        <begin position="66"/>
        <end position="87"/>
    </location>
</feature>
<organism evidence="2 3">
    <name type="scientific">Hymenobacter bucti</name>
    <dbReference type="NCBI Taxonomy" id="1844114"/>
    <lineage>
        <taxon>Bacteria</taxon>
        <taxon>Pseudomonadati</taxon>
        <taxon>Bacteroidota</taxon>
        <taxon>Cytophagia</taxon>
        <taxon>Cytophagales</taxon>
        <taxon>Hymenobacteraceae</taxon>
        <taxon>Hymenobacter</taxon>
    </lineage>
</organism>
<comment type="caution">
    <text evidence="2">The sequence shown here is derived from an EMBL/GenBank/DDBJ whole genome shotgun (WGS) entry which is preliminary data.</text>
</comment>
<keyword evidence="1" id="KW-1133">Transmembrane helix</keyword>